<protein>
    <submittedName>
        <fullName evidence="2">Uncharacterized protein</fullName>
    </submittedName>
</protein>
<dbReference type="RefSeq" id="WP_195035629.1">
    <property type="nucleotide sequence ID" value="NZ_JADLRE010000025.1"/>
</dbReference>
<name>A0ABS0CJL0_9NOCA</name>
<feature type="compositionally biased region" description="Pro residues" evidence="1">
    <location>
        <begin position="227"/>
        <end position="236"/>
    </location>
</feature>
<comment type="caution">
    <text evidence="2">The sequence shown here is derived from an EMBL/GenBank/DDBJ whole genome shotgun (WGS) entry which is preliminary data.</text>
</comment>
<feature type="region of interest" description="Disordered" evidence="1">
    <location>
        <begin position="216"/>
        <end position="236"/>
    </location>
</feature>
<accession>A0ABS0CJL0</accession>
<evidence type="ECO:0000313" key="2">
    <source>
        <dbReference type="EMBL" id="MBF6228749.1"/>
    </source>
</evidence>
<sequence>MKWLTGTTLDDKPVKFRPSKVWSMLLTDANDIPIGVTFVRSPGYYYANLHWAKQETRDADTKVTGVRLRGRDIAEKDPPEDAPWADTVRKTGNPPNYFMAHSYPHFAKVSINTGTERAPKWIEVKLNGSELGLMLEAHENSARVIGRNSAGEQVLIMCSAGATDASVGPMAAAQLRSTGTVTGNIHAPTGVVSTSDSMSKDGRVRTSLSVERSIPDGKLFETYPAPGNGPMPPEGS</sequence>
<dbReference type="Proteomes" id="UP000807309">
    <property type="component" value="Unassembled WGS sequence"/>
</dbReference>
<proteinExistence type="predicted"/>
<keyword evidence="3" id="KW-1185">Reference proteome</keyword>
<gene>
    <name evidence="2" type="ORF">IU470_27070</name>
</gene>
<dbReference type="EMBL" id="JADLRE010000025">
    <property type="protein sequence ID" value="MBF6228749.1"/>
    <property type="molecule type" value="Genomic_DNA"/>
</dbReference>
<organism evidence="2 3">
    <name type="scientific">Nocardia abscessus</name>
    <dbReference type="NCBI Taxonomy" id="120957"/>
    <lineage>
        <taxon>Bacteria</taxon>
        <taxon>Bacillati</taxon>
        <taxon>Actinomycetota</taxon>
        <taxon>Actinomycetes</taxon>
        <taxon>Mycobacteriales</taxon>
        <taxon>Nocardiaceae</taxon>
        <taxon>Nocardia</taxon>
    </lineage>
</organism>
<reference evidence="2 3" key="1">
    <citation type="submission" date="2020-10" db="EMBL/GenBank/DDBJ databases">
        <title>Identification of Nocardia species via Next-generation sequencing and recognition of intraspecies genetic diversity.</title>
        <authorList>
            <person name="Li P."/>
            <person name="Li P."/>
            <person name="Lu B."/>
        </authorList>
    </citation>
    <scope>NUCLEOTIDE SEQUENCE [LARGE SCALE GENOMIC DNA]</scope>
    <source>
        <strain evidence="2 3">N-11</strain>
    </source>
</reference>
<evidence type="ECO:0000313" key="3">
    <source>
        <dbReference type="Proteomes" id="UP000807309"/>
    </source>
</evidence>
<evidence type="ECO:0000256" key="1">
    <source>
        <dbReference type="SAM" id="MobiDB-lite"/>
    </source>
</evidence>